<evidence type="ECO:0000313" key="3">
    <source>
        <dbReference type="Proteomes" id="UP001500235"/>
    </source>
</evidence>
<name>A0ABP7T0T6_9SPHN</name>
<feature type="transmembrane region" description="Helical" evidence="1">
    <location>
        <begin position="211"/>
        <end position="237"/>
    </location>
</feature>
<proteinExistence type="predicted"/>
<organism evidence="2 3">
    <name type="scientific">Sphingomonas swuensis</name>
    <dbReference type="NCBI Taxonomy" id="977800"/>
    <lineage>
        <taxon>Bacteria</taxon>
        <taxon>Pseudomonadati</taxon>
        <taxon>Pseudomonadota</taxon>
        <taxon>Alphaproteobacteria</taxon>
        <taxon>Sphingomonadales</taxon>
        <taxon>Sphingomonadaceae</taxon>
        <taxon>Sphingomonas</taxon>
    </lineage>
</organism>
<protein>
    <submittedName>
        <fullName evidence="2">Uncharacterized protein</fullName>
    </submittedName>
</protein>
<dbReference type="EMBL" id="BAABBQ010000001">
    <property type="protein sequence ID" value="GAA4019189.1"/>
    <property type="molecule type" value="Genomic_DNA"/>
</dbReference>
<reference evidence="3" key="1">
    <citation type="journal article" date="2019" name="Int. J. Syst. Evol. Microbiol.">
        <title>The Global Catalogue of Microorganisms (GCM) 10K type strain sequencing project: providing services to taxonomists for standard genome sequencing and annotation.</title>
        <authorList>
            <consortium name="The Broad Institute Genomics Platform"/>
            <consortium name="The Broad Institute Genome Sequencing Center for Infectious Disease"/>
            <person name="Wu L."/>
            <person name="Ma J."/>
        </authorList>
    </citation>
    <scope>NUCLEOTIDE SEQUENCE [LARGE SCALE GENOMIC DNA]</scope>
    <source>
        <strain evidence="3">JCM 17563</strain>
    </source>
</reference>
<gene>
    <name evidence="2" type="ORF">GCM10022280_18660</name>
</gene>
<keyword evidence="3" id="KW-1185">Reference proteome</keyword>
<accession>A0ABP7T0T6</accession>
<sequence>MASSRAATQNRLEQTAKTFKAGGSEQLQFRLTAAQRELQEAKAERLKGQGFLASIRPSKILARGELDLRISALRQEIRALKLAKRAAEAKTLLTAREATFRRVQVVPSQQWIAKEKEECSFAKTRLAEFDKRNPLDKIIRNTLEGERANLDAAQRRECAQWRKSETARNTGMKARAAYRQAQQHLELADRWSVGVISDSSKDLAQQTIRDIALRAVIALLAIILMPFAVRIVFYFVLAPLAQRGPPIRLPSKAEADRGITAKPSAVTVSILLGPSEELLVRQGFLQSSSTAGQKKTRAFLSWRFLLTSTASKLTFLTQMRGEGLSASISAVDDPFAEVAILDMPHDAACVLQPRAIVAVVQNTNQPLRITSHWRLTSLHAWLTFQFRYLAFHGPASIVVKGGRGVRLEVAEKGRLFPQRQFVGFSTAVVYSTARNETFWPYFFGRDELLKDRAERSGGLLILEEAPSGRPSSGKHRKGLEGAVDALLKAFGI</sequence>
<dbReference type="Proteomes" id="UP001500235">
    <property type="component" value="Unassembled WGS sequence"/>
</dbReference>
<evidence type="ECO:0000256" key="1">
    <source>
        <dbReference type="SAM" id="Phobius"/>
    </source>
</evidence>
<comment type="caution">
    <text evidence="2">The sequence shown here is derived from an EMBL/GenBank/DDBJ whole genome shotgun (WGS) entry which is preliminary data.</text>
</comment>
<keyword evidence="1" id="KW-1133">Transmembrane helix</keyword>
<keyword evidence="1" id="KW-0812">Transmembrane</keyword>
<keyword evidence="1" id="KW-0472">Membrane</keyword>
<evidence type="ECO:0000313" key="2">
    <source>
        <dbReference type="EMBL" id="GAA4019189.1"/>
    </source>
</evidence>